<keyword evidence="6" id="KW-1185">Reference proteome</keyword>
<dbReference type="CDD" id="cd19941">
    <property type="entry name" value="TIL"/>
    <property type="match status" value="1"/>
</dbReference>
<sequence length="344" mass="39382">MPPCQPTCIHLHGPPDCNVDKPCVQGCACDAGFVLRRSVCVPIERCGCVDHNGDIHNFDDEWYTAHCSQKCECDEDDGIGKIDCDDEDECDGDDVCLQNAEGQYNCFPTDFSECTIKGDPEYRTFDDWTHRFRGQHSYVLAMTTSQSRTGPGFYIEGINVRSGDHSEEDDDDDDHHDSRRESDDDSDEDDSRENNSRYRLRELKIRVYNHTVEFKRNRRLVVDGRVSHPPVSPSGGLTIRRRSSHLYLKTDFGLSVEFDGHSRADITLPHIYRRKVGGLCGNFDGRKRNDMMKPDGRQARTVQEFGQSWRVILFLSKLVPGLNRPKHNHDYPFPETSSRLHISH</sequence>
<protein>
    <submittedName>
        <fullName evidence="5">Zonadhesin</fullName>
    </submittedName>
</protein>
<dbReference type="InterPro" id="IPR036084">
    <property type="entry name" value="Ser_inhib-like_sf"/>
</dbReference>
<dbReference type="EMBL" id="JAOPHQ010004965">
    <property type="protein sequence ID" value="KAK0137136.1"/>
    <property type="molecule type" value="Genomic_DNA"/>
</dbReference>
<organism evidence="5 6">
    <name type="scientific">Merluccius polli</name>
    <name type="common">Benguela hake</name>
    <name type="synonym">Merluccius cadenati</name>
    <dbReference type="NCBI Taxonomy" id="89951"/>
    <lineage>
        <taxon>Eukaryota</taxon>
        <taxon>Metazoa</taxon>
        <taxon>Chordata</taxon>
        <taxon>Craniata</taxon>
        <taxon>Vertebrata</taxon>
        <taxon>Euteleostomi</taxon>
        <taxon>Actinopterygii</taxon>
        <taxon>Neopterygii</taxon>
        <taxon>Teleostei</taxon>
        <taxon>Neoteleostei</taxon>
        <taxon>Acanthomorphata</taxon>
        <taxon>Zeiogadaria</taxon>
        <taxon>Gadariae</taxon>
        <taxon>Gadiformes</taxon>
        <taxon>Gadoidei</taxon>
        <taxon>Merlucciidae</taxon>
        <taxon>Merluccius</taxon>
    </lineage>
</organism>
<evidence type="ECO:0000256" key="3">
    <source>
        <dbReference type="SAM" id="MobiDB-lite"/>
    </source>
</evidence>
<evidence type="ECO:0000313" key="6">
    <source>
        <dbReference type="Proteomes" id="UP001174136"/>
    </source>
</evidence>
<accession>A0AA47NST3</accession>
<dbReference type="Gene3D" id="2.10.25.10">
    <property type="entry name" value="Laminin"/>
    <property type="match status" value="1"/>
</dbReference>
<dbReference type="InterPro" id="IPR050780">
    <property type="entry name" value="Mucin_vWF_Thrombospondin_sf"/>
</dbReference>
<dbReference type="SMART" id="SM00216">
    <property type="entry name" value="VWD"/>
    <property type="match status" value="1"/>
</dbReference>
<dbReference type="SUPFAM" id="SSF57567">
    <property type="entry name" value="Serine protease inhibitors"/>
    <property type="match status" value="1"/>
</dbReference>
<dbReference type="PROSITE" id="PS51233">
    <property type="entry name" value="VWFD"/>
    <property type="match status" value="1"/>
</dbReference>
<comment type="caution">
    <text evidence="5">The sequence shown here is derived from an EMBL/GenBank/DDBJ whole genome shotgun (WGS) entry which is preliminary data.</text>
</comment>
<reference evidence="5" key="1">
    <citation type="journal article" date="2023" name="Front. Mar. Sci.">
        <title>A new Merluccius polli reference genome to investigate the effects of global change in West African waters.</title>
        <authorList>
            <person name="Mateo J.L."/>
            <person name="Blanco-Fernandez C."/>
            <person name="Garcia-Vazquez E."/>
            <person name="Machado-Schiaffino G."/>
        </authorList>
    </citation>
    <scope>NUCLEOTIDE SEQUENCE</scope>
    <source>
        <strain evidence="5">C29</strain>
        <tissue evidence="5">Fin</tissue>
    </source>
</reference>
<dbReference type="Pfam" id="PF12714">
    <property type="entry name" value="TILa"/>
    <property type="match status" value="1"/>
</dbReference>
<dbReference type="InterPro" id="IPR002919">
    <property type="entry name" value="TIL_dom"/>
</dbReference>
<evidence type="ECO:0000259" key="4">
    <source>
        <dbReference type="PROSITE" id="PS51233"/>
    </source>
</evidence>
<dbReference type="GO" id="GO:0005615">
    <property type="term" value="C:extracellular space"/>
    <property type="evidence" value="ECO:0007669"/>
    <property type="project" value="TreeGrafter"/>
</dbReference>
<dbReference type="Pfam" id="PF01826">
    <property type="entry name" value="TIL"/>
    <property type="match status" value="1"/>
</dbReference>
<proteinExistence type="predicted"/>
<gene>
    <name evidence="5" type="primary">ZAN_1</name>
    <name evidence="5" type="ORF">N1851_026666</name>
</gene>
<evidence type="ECO:0000256" key="2">
    <source>
        <dbReference type="ARBA" id="ARBA00023180"/>
    </source>
</evidence>
<keyword evidence="2" id="KW-0325">Glycoprotein</keyword>
<dbReference type="Proteomes" id="UP001174136">
    <property type="component" value="Unassembled WGS sequence"/>
</dbReference>
<feature type="region of interest" description="Disordered" evidence="3">
    <location>
        <begin position="325"/>
        <end position="344"/>
    </location>
</feature>
<dbReference type="GO" id="GO:0031012">
    <property type="term" value="C:extracellular matrix"/>
    <property type="evidence" value="ECO:0007669"/>
    <property type="project" value="TreeGrafter"/>
</dbReference>
<dbReference type="Pfam" id="PF00094">
    <property type="entry name" value="VWD"/>
    <property type="match status" value="2"/>
</dbReference>
<keyword evidence="1" id="KW-1015">Disulfide bond</keyword>
<evidence type="ECO:0000313" key="5">
    <source>
        <dbReference type="EMBL" id="KAK0137136.1"/>
    </source>
</evidence>
<evidence type="ECO:0000256" key="1">
    <source>
        <dbReference type="ARBA" id="ARBA00023157"/>
    </source>
</evidence>
<feature type="compositionally biased region" description="Polar residues" evidence="3">
    <location>
        <begin position="335"/>
        <end position="344"/>
    </location>
</feature>
<feature type="region of interest" description="Disordered" evidence="3">
    <location>
        <begin position="151"/>
        <end position="195"/>
    </location>
</feature>
<name>A0AA47NST3_MERPO</name>
<feature type="domain" description="VWFD" evidence="4">
    <location>
        <begin position="112"/>
        <end position="317"/>
    </location>
</feature>
<dbReference type="InterPro" id="IPR025615">
    <property type="entry name" value="TILa_dom"/>
</dbReference>
<dbReference type="AlphaFoldDB" id="A0AA47NST3"/>
<dbReference type="PANTHER" id="PTHR11339">
    <property type="entry name" value="EXTRACELLULAR MATRIX GLYCOPROTEIN RELATED"/>
    <property type="match status" value="1"/>
</dbReference>
<dbReference type="PANTHER" id="PTHR11339:SF374">
    <property type="entry name" value="ZONADHESIN"/>
    <property type="match status" value="1"/>
</dbReference>
<dbReference type="InterPro" id="IPR001846">
    <property type="entry name" value="VWF_type-D"/>
</dbReference>